<keyword evidence="1" id="KW-1133">Transmembrane helix</keyword>
<dbReference type="HOGENOM" id="CLU_081250_1_0_2"/>
<evidence type="ECO:0000313" key="3">
    <source>
        <dbReference type="Proteomes" id="UP000034723"/>
    </source>
</evidence>
<dbReference type="OrthoDB" id="248468at2157"/>
<accession>A0A0F7DB95</accession>
<evidence type="ECO:0000256" key="1">
    <source>
        <dbReference type="SAM" id="Phobius"/>
    </source>
</evidence>
<dbReference type="InterPro" id="IPR026898">
    <property type="entry name" value="PrsW"/>
</dbReference>
<dbReference type="RefSeq" id="WP_048096527.1">
    <property type="nucleotide sequence ID" value="NZ_CP011267.1"/>
</dbReference>
<dbReference type="GeneID" id="24804592"/>
<feature type="transmembrane region" description="Helical" evidence="1">
    <location>
        <begin position="164"/>
        <end position="191"/>
    </location>
</feature>
<keyword evidence="1" id="KW-0812">Transmembrane</keyword>
<feature type="transmembrane region" description="Helical" evidence="1">
    <location>
        <begin position="124"/>
        <end position="143"/>
    </location>
</feature>
<dbReference type="Pfam" id="PF13367">
    <property type="entry name" value="PrsW-protease"/>
    <property type="match status" value="1"/>
</dbReference>
<feature type="transmembrane region" description="Helical" evidence="1">
    <location>
        <begin position="33"/>
        <end position="53"/>
    </location>
</feature>
<organism evidence="2 3">
    <name type="scientific">Geoglobus ahangari</name>
    <dbReference type="NCBI Taxonomy" id="113653"/>
    <lineage>
        <taxon>Archaea</taxon>
        <taxon>Methanobacteriati</taxon>
        <taxon>Methanobacteriota</taxon>
        <taxon>Archaeoglobi</taxon>
        <taxon>Archaeoglobales</taxon>
        <taxon>Archaeoglobaceae</taxon>
        <taxon>Geoglobus</taxon>
    </lineage>
</organism>
<feature type="transmembrane region" description="Helical" evidence="1">
    <location>
        <begin position="6"/>
        <end position="21"/>
    </location>
</feature>
<dbReference type="GO" id="GO:0006508">
    <property type="term" value="P:proteolysis"/>
    <property type="evidence" value="ECO:0007669"/>
    <property type="project" value="UniProtKB-KW"/>
</dbReference>
<dbReference type="InParanoid" id="A0A0F7DB95"/>
<dbReference type="STRING" id="113653.GAH_02029"/>
<keyword evidence="1" id="KW-0472">Membrane</keyword>
<gene>
    <name evidence="2" type="ORF">GAH_02029</name>
</gene>
<dbReference type="PANTHER" id="PTHR36844:SF1">
    <property type="entry name" value="PROTEASE PRSW"/>
    <property type="match status" value="1"/>
</dbReference>
<dbReference type="EMBL" id="CP011267">
    <property type="protein sequence ID" value="AKG90701.1"/>
    <property type="molecule type" value="Genomic_DNA"/>
</dbReference>
<evidence type="ECO:0000313" key="2">
    <source>
        <dbReference type="EMBL" id="AKG90701.1"/>
    </source>
</evidence>
<dbReference type="Proteomes" id="UP000034723">
    <property type="component" value="Chromosome"/>
</dbReference>
<keyword evidence="2" id="KW-0645">Protease</keyword>
<dbReference type="PANTHER" id="PTHR36844">
    <property type="entry name" value="PROTEASE PRSW"/>
    <property type="match status" value="1"/>
</dbReference>
<dbReference type="PATRIC" id="fig|113653.22.peg.1996"/>
<keyword evidence="3" id="KW-1185">Reference proteome</keyword>
<proteinExistence type="predicted"/>
<keyword evidence="2" id="KW-0378">Hydrolase</keyword>
<protein>
    <submittedName>
        <fullName evidence="2">Protease prsW family</fullName>
    </submittedName>
</protein>
<name>A0A0F7DB95_9EURY</name>
<dbReference type="KEGG" id="gah:GAH_02029"/>
<sequence length="211" mass="23832">MIEYLILAYAPALFIMWYVYHKDRIEPEPKRYVVATFLIASTVSPLIAMIFEAPFPQELAAFVAPFIEEPAKLLAVYFPYRRRQMDGIMDGVVYGVAAGLGFAAFENLMYGISYGSEVAMIRAFLTPIAHSTFTALSGVGLGLKAEGKTLSVKPYLAMAMMFHLWWNVSAVMSFMTLAMFAANLAVLYSLIRLGMREDVQKIEYYIMRRKI</sequence>
<reference evidence="2 3" key="1">
    <citation type="submission" date="2015-04" db="EMBL/GenBank/DDBJ databases">
        <title>The complete genome sequence of the hyperthermophilic, obligate iron-reducing archaeon Geoglobus ahangari strain 234T.</title>
        <authorList>
            <person name="Manzella M.P."/>
            <person name="Holmes D.E."/>
            <person name="Rocheleau J.M."/>
            <person name="Chung A."/>
            <person name="Reguera G."/>
            <person name="Kashefi K."/>
        </authorList>
    </citation>
    <scope>NUCLEOTIDE SEQUENCE [LARGE SCALE GENOMIC DNA]</scope>
    <source>
        <strain evidence="2 3">234</strain>
    </source>
</reference>
<dbReference type="GO" id="GO:0008233">
    <property type="term" value="F:peptidase activity"/>
    <property type="evidence" value="ECO:0007669"/>
    <property type="project" value="UniProtKB-KW"/>
</dbReference>
<dbReference type="AlphaFoldDB" id="A0A0F7DB95"/>
<feature type="transmembrane region" description="Helical" evidence="1">
    <location>
        <begin position="92"/>
        <end position="112"/>
    </location>
</feature>